<reference evidence="1 2" key="1">
    <citation type="submission" date="2017-12" db="EMBL/GenBank/DDBJ databases">
        <title>Comparative genomics of Botrytis spp.</title>
        <authorList>
            <person name="Valero-Jimenez C.A."/>
            <person name="Tapia P."/>
            <person name="Veloso J."/>
            <person name="Silva-Moreno E."/>
            <person name="Staats M."/>
            <person name="Valdes J.H."/>
            <person name="Van Kan J.A.L."/>
        </authorList>
    </citation>
    <scope>NUCLEOTIDE SEQUENCE [LARGE SCALE GENOMIC DNA]</scope>
    <source>
        <strain evidence="1 2">Be9601</strain>
    </source>
</reference>
<dbReference type="EMBL" id="PQXM01000142">
    <property type="protein sequence ID" value="TGO76661.1"/>
    <property type="molecule type" value="Genomic_DNA"/>
</dbReference>
<accession>A0A4Z1JS77</accession>
<dbReference type="Proteomes" id="UP000297229">
    <property type="component" value="Unassembled WGS sequence"/>
</dbReference>
<name>A0A4Z1JS77_9HELO</name>
<protein>
    <submittedName>
        <fullName evidence="1">Uncharacterized protein</fullName>
    </submittedName>
</protein>
<evidence type="ECO:0000313" key="2">
    <source>
        <dbReference type="Proteomes" id="UP000297229"/>
    </source>
</evidence>
<comment type="caution">
    <text evidence="1">The sequence shown here is derived from an EMBL/GenBank/DDBJ whole genome shotgun (WGS) entry which is preliminary data.</text>
</comment>
<proteinExistence type="predicted"/>
<evidence type="ECO:0000313" key="1">
    <source>
        <dbReference type="EMBL" id="TGO76661.1"/>
    </source>
</evidence>
<gene>
    <name evidence="1" type="ORF">BELL_0143g00010</name>
</gene>
<organism evidence="1 2">
    <name type="scientific">Botrytis elliptica</name>
    <dbReference type="NCBI Taxonomy" id="278938"/>
    <lineage>
        <taxon>Eukaryota</taxon>
        <taxon>Fungi</taxon>
        <taxon>Dikarya</taxon>
        <taxon>Ascomycota</taxon>
        <taxon>Pezizomycotina</taxon>
        <taxon>Leotiomycetes</taxon>
        <taxon>Helotiales</taxon>
        <taxon>Sclerotiniaceae</taxon>
        <taxon>Botrytis</taxon>
    </lineage>
</organism>
<sequence length="83" mass="9179">MNISNSKVSEPSKFVPGRSLEHGYADNLERRQFQETEATIRGSGCWDLRSFPVNSYVANGLGHAAELRTGVLERLQIILVACS</sequence>
<keyword evidence="2" id="KW-1185">Reference proteome</keyword>
<dbReference type="AlphaFoldDB" id="A0A4Z1JS77"/>